<dbReference type="KEGG" id="trc:DYE49_11170"/>
<feature type="compositionally biased region" description="Polar residues" evidence="1">
    <location>
        <begin position="319"/>
        <end position="335"/>
    </location>
</feature>
<feature type="domain" description="Fibronectin type-III" evidence="3">
    <location>
        <begin position="234"/>
        <end position="341"/>
    </location>
</feature>
<feature type="signal peptide" evidence="2">
    <location>
        <begin position="1"/>
        <end position="17"/>
    </location>
</feature>
<feature type="region of interest" description="Disordered" evidence="1">
    <location>
        <begin position="319"/>
        <end position="342"/>
    </location>
</feature>
<reference evidence="5 7" key="1">
    <citation type="submission" date="2018-08" db="EMBL/GenBank/DDBJ databases">
        <title>The first complete genome of Treponema rectale (CHPAT), a commensal spirochete of the bovine rectum.</title>
        <authorList>
            <person name="Staton G.J."/>
            <person name="Clegg S.R."/>
            <person name="Carter S.D."/>
            <person name="Radford A.D."/>
            <person name="Darby A."/>
            <person name="Hall N."/>
            <person name="Birtles R.J."/>
            <person name="Evans N.J."/>
        </authorList>
    </citation>
    <scope>NUCLEOTIDE SEQUENCE [LARGE SCALE GENOMIC DNA]</scope>
    <source>
        <strain evidence="5 7">CHPA</strain>
    </source>
</reference>
<sequence>MKKVILLFFTAASLLFSGCNDLSEDSSSASLTLDKESITISNALGGATSATVTATLTGSSSSLEWFSADKSIVTVTGSGNFAVILCQGKAGTANVGVRTADNSLEAVCSVSVSLSSAPASCVTDLALTEDSETASGFTLTWTDPVRASAVVIDVFESEEDRTAGIALAEASSTAEPDLYKSYTVDLNLASYVISDLITNSTGKEYYVAVYGYLNGKRSLSAMTVDVQLKPDTNAPADITNVESSVTEHSIELTWTEPSDDDYAGVVVTLVSPVKDFAGNAIASSELTKTIGAGTTKAAFSNLAANTEHEFTFYTYDSNGNKQGDANNESAGSTKTVKTEEDTTAPAVVTNVSAGFTVNGNVSVTWTDPSDRDFKEIIVTAACSTDGYNAPASQTIASGVNNAIFSCDTDAEYTFTVTAYDYDGNASAGITADAVKPVPELTSVTAASYGSGLFAEWKEADIADSSVYSYTYQFLCYTDEDCTNLAATIDVPTGNSKWVLGYGLDFETTYYFVLQTYVYETENLSNNAGYKSSVVCTATMPEKVVATTIKNSKTSAYIVPNTSGTVYCVSSSAANASYSAAWIVRPALDFTSTYTYTGGNDSTTGTVSTFSLEATDADGNPTGKFLYVTNLSTSNTSTTDGTPVLLEQGNIDDVTHASFFQAFASYASTGYKSIRSTYDDGGFMLGNDSAGNVLKYRYSLNVAGVNNWHWYMDISEE</sequence>
<dbReference type="InterPro" id="IPR036116">
    <property type="entry name" value="FN3_sf"/>
</dbReference>
<keyword evidence="2" id="KW-0732">Signal</keyword>
<evidence type="ECO:0000313" key="4">
    <source>
        <dbReference type="EMBL" id="MBB5219123.1"/>
    </source>
</evidence>
<dbReference type="Proteomes" id="UP000578697">
    <property type="component" value="Unassembled WGS sequence"/>
</dbReference>
<dbReference type="EMBL" id="CP031517">
    <property type="protein sequence ID" value="QOS40975.1"/>
    <property type="molecule type" value="Genomic_DNA"/>
</dbReference>
<keyword evidence="6" id="KW-1185">Reference proteome</keyword>
<dbReference type="PROSITE" id="PS51257">
    <property type="entry name" value="PROKAR_LIPOPROTEIN"/>
    <property type="match status" value="1"/>
</dbReference>
<evidence type="ECO:0000256" key="2">
    <source>
        <dbReference type="SAM" id="SignalP"/>
    </source>
</evidence>
<dbReference type="InterPro" id="IPR003961">
    <property type="entry name" value="FN3_dom"/>
</dbReference>
<dbReference type="SUPFAM" id="SSF49265">
    <property type="entry name" value="Fibronectin type III"/>
    <property type="match status" value="1"/>
</dbReference>
<dbReference type="SUPFAM" id="SSF49373">
    <property type="entry name" value="Invasin/intimin cell-adhesion fragments"/>
    <property type="match status" value="1"/>
</dbReference>
<organism evidence="4 6">
    <name type="scientific">Treponema rectale</name>
    <dbReference type="NCBI Taxonomy" id="744512"/>
    <lineage>
        <taxon>Bacteria</taxon>
        <taxon>Pseudomonadati</taxon>
        <taxon>Spirochaetota</taxon>
        <taxon>Spirochaetia</taxon>
        <taxon>Spirochaetales</taxon>
        <taxon>Treponemataceae</taxon>
        <taxon>Treponema</taxon>
    </lineage>
</organism>
<dbReference type="RefSeq" id="WP_184652550.1">
    <property type="nucleotide sequence ID" value="NZ_JACHFR010000002.1"/>
</dbReference>
<dbReference type="SMART" id="SM00060">
    <property type="entry name" value="FN3"/>
    <property type="match status" value="3"/>
</dbReference>
<gene>
    <name evidence="5" type="ORF">DYE49_11170</name>
    <name evidence="4" type="ORF">HNP77_001492</name>
</gene>
<protein>
    <recommendedName>
        <fullName evidence="3">Fibronectin type-III domain-containing protein</fullName>
    </recommendedName>
</protein>
<dbReference type="InterPro" id="IPR013783">
    <property type="entry name" value="Ig-like_fold"/>
</dbReference>
<evidence type="ECO:0000313" key="5">
    <source>
        <dbReference type="EMBL" id="QOS40975.1"/>
    </source>
</evidence>
<dbReference type="Proteomes" id="UP000593591">
    <property type="component" value="Chromosome"/>
</dbReference>
<dbReference type="PROSITE" id="PS50853">
    <property type="entry name" value="FN3"/>
    <property type="match status" value="1"/>
</dbReference>
<evidence type="ECO:0000313" key="6">
    <source>
        <dbReference type="Proteomes" id="UP000578697"/>
    </source>
</evidence>
<evidence type="ECO:0000313" key="7">
    <source>
        <dbReference type="Proteomes" id="UP000593591"/>
    </source>
</evidence>
<dbReference type="Gene3D" id="2.60.40.10">
    <property type="entry name" value="Immunoglobulins"/>
    <property type="match status" value="2"/>
</dbReference>
<reference evidence="4 6" key="2">
    <citation type="submission" date="2020-08" db="EMBL/GenBank/DDBJ databases">
        <title>Genomic Encyclopedia of Type Strains, Phase IV (KMG-IV): sequencing the most valuable type-strain genomes for metagenomic binning, comparative biology and taxonomic classification.</title>
        <authorList>
            <person name="Goeker M."/>
        </authorList>
    </citation>
    <scope>NUCLEOTIDE SEQUENCE [LARGE SCALE GENOMIC DNA]</scope>
    <source>
        <strain evidence="4 6">DSM 103679</strain>
    </source>
</reference>
<dbReference type="Gene3D" id="2.60.40.1080">
    <property type="match status" value="1"/>
</dbReference>
<dbReference type="EMBL" id="JACHFR010000002">
    <property type="protein sequence ID" value="MBB5219123.1"/>
    <property type="molecule type" value="Genomic_DNA"/>
</dbReference>
<dbReference type="AlphaFoldDB" id="A0A840SHX9"/>
<proteinExistence type="predicted"/>
<feature type="chain" id="PRO_5033643993" description="Fibronectin type-III domain-containing protein" evidence="2">
    <location>
        <begin position="18"/>
        <end position="716"/>
    </location>
</feature>
<evidence type="ECO:0000259" key="3">
    <source>
        <dbReference type="PROSITE" id="PS50853"/>
    </source>
</evidence>
<dbReference type="InterPro" id="IPR008964">
    <property type="entry name" value="Invasin/intimin_cell_adhesion"/>
</dbReference>
<evidence type="ECO:0000256" key="1">
    <source>
        <dbReference type="SAM" id="MobiDB-lite"/>
    </source>
</evidence>
<name>A0A840SHX9_9SPIR</name>
<accession>A0A840SHX9</accession>